<protein>
    <recommendedName>
        <fullName evidence="3">Peptidase A2 domain-containing protein</fullName>
    </recommendedName>
</protein>
<organism evidence="1 2">
    <name type="scientific">Candidatus Roizmanbacteria bacterium CG09_land_8_20_14_0_10_41_9</name>
    <dbReference type="NCBI Taxonomy" id="1974850"/>
    <lineage>
        <taxon>Bacteria</taxon>
        <taxon>Candidatus Roizmaniibacteriota</taxon>
    </lineage>
</organism>
<dbReference type="SUPFAM" id="SSF50630">
    <property type="entry name" value="Acid proteases"/>
    <property type="match status" value="1"/>
</dbReference>
<dbReference type="Pfam" id="PF13650">
    <property type="entry name" value="Asp_protease_2"/>
    <property type="match status" value="1"/>
</dbReference>
<evidence type="ECO:0008006" key="3">
    <source>
        <dbReference type="Google" id="ProtNLM"/>
    </source>
</evidence>
<comment type="caution">
    <text evidence="1">The sequence shown here is derived from an EMBL/GenBank/DDBJ whole genome shotgun (WGS) entry which is preliminary data.</text>
</comment>
<dbReference type="Proteomes" id="UP000231198">
    <property type="component" value="Unassembled WGS sequence"/>
</dbReference>
<accession>A0A2H0WSL2</accession>
<dbReference type="InterPro" id="IPR021109">
    <property type="entry name" value="Peptidase_aspartic_dom_sf"/>
</dbReference>
<dbReference type="EMBL" id="PEZG01000056">
    <property type="protein sequence ID" value="PIS15672.1"/>
    <property type="molecule type" value="Genomic_DNA"/>
</dbReference>
<sequence length="145" mass="16325">MRHSFSYIVTPKHTNPVGAKNWEKKPLITVNLRHQGKVVNYLALVDSGADFNVFHADLAEILGIDWSGLKSTIKFGGVKADKTPCVGHIAMLELGVNNHFFDTVMVVFSYDISNDGYGIIGQNGFFNYFDVLFDRCNFKLHLKKK</sequence>
<reference evidence="2" key="1">
    <citation type="submission" date="2017-09" db="EMBL/GenBank/DDBJ databases">
        <title>Depth-based differentiation of microbial function through sediment-hosted aquifers and enrichment of novel symbionts in the deep terrestrial subsurface.</title>
        <authorList>
            <person name="Probst A.J."/>
            <person name="Ladd B."/>
            <person name="Jarett J.K."/>
            <person name="Geller-Mcgrath D.E."/>
            <person name="Sieber C.M.K."/>
            <person name="Emerson J.B."/>
            <person name="Anantharaman K."/>
            <person name="Thomas B.C."/>
            <person name="Malmstrom R."/>
            <person name="Stieglmeier M."/>
            <person name="Klingl A."/>
            <person name="Woyke T."/>
            <person name="Ryan C.M."/>
            <person name="Banfield J.F."/>
        </authorList>
    </citation>
    <scope>NUCLEOTIDE SEQUENCE [LARGE SCALE GENOMIC DNA]</scope>
</reference>
<gene>
    <name evidence="1" type="ORF">COT62_02475</name>
</gene>
<proteinExistence type="predicted"/>
<dbReference type="AlphaFoldDB" id="A0A2H0WSL2"/>
<dbReference type="CDD" id="cd00303">
    <property type="entry name" value="retropepsin_like"/>
    <property type="match status" value="1"/>
</dbReference>
<evidence type="ECO:0000313" key="2">
    <source>
        <dbReference type="Proteomes" id="UP000231198"/>
    </source>
</evidence>
<evidence type="ECO:0000313" key="1">
    <source>
        <dbReference type="EMBL" id="PIS15672.1"/>
    </source>
</evidence>
<name>A0A2H0WSL2_9BACT</name>
<dbReference type="Gene3D" id="2.40.70.10">
    <property type="entry name" value="Acid Proteases"/>
    <property type="match status" value="1"/>
</dbReference>